<keyword evidence="1" id="KW-0472">Membrane</keyword>
<feature type="transmembrane region" description="Helical" evidence="1">
    <location>
        <begin position="80"/>
        <end position="102"/>
    </location>
</feature>
<dbReference type="Pfam" id="PF22765">
    <property type="entry name" value="DUF7010"/>
    <property type="match status" value="1"/>
</dbReference>
<feature type="transmembrane region" description="Helical" evidence="1">
    <location>
        <begin position="132"/>
        <end position="152"/>
    </location>
</feature>
<dbReference type="OrthoDB" id="5114860at2"/>
<organism evidence="2 3">
    <name type="scientific">Solimicrobium silvestre</name>
    <dbReference type="NCBI Taxonomy" id="2099400"/>
    <lineage>
        <taxon>Bacteria</taxon>
        <taxon>Pseudomonadati</taxon>
        <taxon>Pseudomonadota</taxon>
        <taxon>Betaproteobacteria</taxon>
        <taxon>Burkholderiales</taxon>
        <taxon>Oxalobacteraceae</taxon>
        <taxon>Solimicrobium</taxon>
    </lineage>
</organism>
<evidence type="ECO:0000313" key="3">
    <source>
        <dbReference type="Proteomes" id="UP000237839"/>
    </source>
</evidence>
<feature type="transmembrane region" description="Helical" evidence="1">
    <location>
        <begin position="21"/>
        <end position="42"/>
    </location>
</feature>
<protein>
    <submittedName>
        <fullName evidence="2">Uncharacterized protein</fullName>
    </submittedName>
</protein>
<sequence>MRLSLSEVQQEEMCHAYYDGAPGILVSGLVWIATALVCYLFGINQAVWTLLVGGSLIYPISAIVTKAVGRPAKTSKANALNQLAMASTIWLILCCAMAYGLFLFMPTLFFPAMMVTIGSRYLIFASIYGRSIFWVMGVSLIVAGNFVFFAAIPPVVAAGLGGLIEVLFAVFVFLKVSKPVHVACNK</sequence>
<evidence type="ECO:0000313" key="2">
    <source>
        <dbReference type="EMBL" id="PRC94667.1"/>
    </source>
</evidence>
<feature type="transmembrane region" description="Helical" evidence="1">
    <location>
        <begin position="158"/>
        <end position="176"/>
    </location>
</feature>
<dbReference type="InterPro" id="IPR053824">
    <property type="entry name" value="DUF7010"/>
</dbReference>
<dbReference type="EMBL" id="PUGF01000002">
    <property type="protein sequence ID" value="PRC94667.1"/>
    <property type="molecule type" value="Genomic_DNA"/>
</dbReference>
<keyword evidence="1" id="KW-0812">Transmembrane</keyword>
<dbReference type="AlphaFoldDB" id="A0A2S9H3X0"/>
<reference evidence="2 3" key="1">
    <citation type="submission" date="2018-02" db="EMBL/GenBank/DDBJ databases">
        <title>Solimicrobium silvestre gen. nov., sp. nov., isolated from alpine forest soil.</title>
        <authorList>
            <person name="Margesin R."/>
            <person name="Albuquerque L."/>
            <person name="Zhang D.-C."/>
            <person name="Froufe H.J.C."/>
            <person name="Severino R."/>
            <person name="Roxo I."/>
            <person name="Egas C."/>
            <person name="Da Costa M.S."/>
        </authorList>
    </citation>
    <scope>NUCLEOTIDE SEQUENCE [LARGE SCALE GENOMIC DNA]</scope>
    <source>
        <strain evidence="2 3">S20-91</strain>
    </source>
</reference>
<keyword evidence="1" id="KW-1133">Transmembrane helix</keyword>
<evidence type="ECO:0000256" key="1">
    <source>
        <dbReference type="SAM" id="Phobius"/>
    </source>
</evidence>
<accession>A0A2S9H3X0</accession>
<proteinExistence type="predicted"/>
<dbReference type="Proteomes" id="UP000237839">
    <property type="component" value="Unassembled WGS sequence"/>
</dbReference>
<keyword evidence="3" id="KW-1185">Reference proteome</keyword>
<comment type="caution">
    <text evidence="2">The sequence shown here is derived from an EMBL/GenBank/DDBJ whole genome shotgun (WGS) entry which is preliminary data.</text>
</comment>
<dbReference type="RefSeq" id="WP_105530379.1">
    <property type="nucleotide sequence ID" value="NZ_PUGF01000002.1"/>
</dbReference>
<gene>
    <name evidence="2" type="ORF">S2091_0670</name>
</gene>
<name>A0A2S9H3X0_9BURK</name>
<feature type="transmembrane region" description="Helical" evidence="1">
    <location>
        <begin position="48"/>
        <end position="68"/>
    </location>
</feature>